<dbReference type="Gene3D" id="1.10.260.40">
    <property type="entry name" value="lambda repressor-like DNA-binding domains"/>
    <property type="match status" value="1"/>
</dbReference>
<dbReference type="SUPFAM" id="SSF47413">
    <property type="entry name" value="lambda repressor-like DNA-binding domains"/>
    <property type="match status" value="1"/>
</dbReference>
<keyword evidence="3" id="KW-1185">Reference proteome</keyword>
<dbReference type="KEGG" id="ssau:H8M03_04260"/>
<dbReference type="Proteomes" id="UP000515861">
    <property type="component" value="Chromosome"/>
</dbReference>
<dbReference type="SMART" id="SM00530">
    <property type="entry name" value="HTH_XRE"/>
    <property type="match status" value="1"/>
</dbReference>
<feature type="domain" description="HTH cro/C1-type" evidence="1">
    <location>
        <begin position="5"/>
        <end position="61"/>
    </location>
</feature>
<gene>
    <name evidence="2" type="ORF">H8M03_04260</name>
</gene>
<sequence>MITRIREVRRARKMTLDEVARACDPPTTAQTIGRLETGTRTVSLGWLNRIAAALGVEAQDLVASGDAQPQLPVAAVIGAGGAHAPTRTAVVVAPRPRDGQIALTVSASLGDYRAGDELWCETLQPEDFGRALNRDILVPRPAGRFLFGRLIGREAPDAADSTGKLQLLPLGAGLRQQVIANAPWIAMATRLVRSL</sequence>
<proteinExistence type="predicted"/>
<dbReference type="EMBL" id="CP060697">
    <property type="protein sequence ID" value="QNM83550.1"/>
    <property type="molecule type" value="Genomic_DNA"/>
</dbReference>
<name>A0A7G9L4K1_9SPHN</name>
<evidence type="ECO:0000313" key="2">
    <source>
        <dbReference type="EMBL" id="QNM83550.1"/>
    </source>
</evidence>
<accession>A0A7G9L4K1</accession>
<reference evidence="2 3" key="1">
    <citation type="submission" date="2020-08" db="EMBL/GenBank/DDBJ databases">
        <title>Sphingomonas sp. sand1-3 16S ribosomal RNA gene Genome sequencing and assembly.</title>
        <authorList>
            <person name="Kang M."/>
        </authorList>
    </citation>
    <scope>NUCLEOTIDE SEQUENCE [LARGE SCALE GENOMIC DNA]</scope>
    <source>
        <strain evidence="3">sand1-3</strain>
    </source>
</reference>
<dbReference type="CDD" id="cd00093">
    <property type="entry name" value="HTH_XRE"/>
    <property type="match status" value="1"/>
</dbReference>
<dbReference type="AlphaFoldDB" id="A0A7G9L4K1"/>
<dbReference type="Pfam" id="PF13560">
    <property type="entry name" value="HTH_31"/>
    <property type="match status" value="1"/>
</dbReference>
<dbReference type="RefSeq" id="WP_187480505.1">
    <property type="nucleotide sequence ID" value="NZ_CP060697.1"/>
</dbReference>
<dbReference type="InterPro" id="IPR001387">
    <property type="entry name" value="Cro/C1-type_HTH"/>
</dbReference>
<organism evidence="2 3">
    <name type="scientific">Sphingomonas sabuli</name>
    <dbReference type="NCBI Taxonomy" id="2764186"/>
    <lineage>
        <taxon>Bacteria</taxon>
        <taxon>Pseudomonadati</taxon>
        <taxon>Pseudomonadota</taxon>
        <taxon>Alphaproteobacteria</taxon>
        <taxon>Sphingomonadales</taxon>
        <taxon>Sphingomonadaceae</taxon>
        <taxon>Sphingomonas</taxon>
    </lineage>
</organism>
<evidence type="ECO:0000313" key="3">
    <source>
        <dbReference type="Proteomes" id="UP000515861"/>
    </source>
</evidence>
<dbReference type="GO" id="GO:0003677">
    <property type="term" value="F:DNA binding"/>
    <property type="evidence" value="ECO:0007669"/>
    <property type="project" value="InterPro"/>
</dbReference>
<protein>
    <submittedName>
        <fullName evidence="2">Helix-turn-helix transcriptional regulator</fullName>
    </submittedName>
</protein>
<evidence type="ECO:0000259" key="1">
    <source>
        <dbReference type="PROSITE" id="PS50943"/>
    </source>
</evidence>
<dbReference type="InterPro" id="IPR010982">
    <property type="entry name" value="Lambda_DNA-bd_dom_sf"/>
</dbReference>
<dbReference type="PROSITE" id="PS50943">
    <property type="entry name" value="HTH_CROC1"/>
    <property type="match status" value="1"/>
</dbReference>